<evidence type="ECO:0000313" key="4">
    <source>
        <dbReference type="EMBL" id="KAJ7210746.1"/>
    </source>
</evidence>
<accession>A0AAD6XY52</accession>
<dbReference type="EMBL" id="JARJCW010000110">
    <property type="protein sequence ID" value="KAJ7193272.1"/>
    <property type="molecule type" value="Genomic_DNA"/>
</dbReference>
<dbReference type="EMBL" id="JARJCW010000122">
    <property type="protein sequence ID" value="KAJ7192245.1"/>
    <property type="molecule type" value="Genomic_DNA"/>
</dbReference>
<dbReference type="Proteomes" id="UP001219525">
    <property type="component" value="Unassembled WGS sequence"/>
</dbReference>
<sequence>MSNGPQSSRKVGDETAHRQELDGPEADKSQKSSDRDVYTTRDPNSATLDAAHGLRWAAMARLPNWNPALIVIDPLHSICEGIPIELMEKAFKLEDIAQGEAAGTCG</sequence>
<keyword evidence="5" id="KW-1185">Reference proteome</keyword>
<evidence type="ECO:0000313" key="5">
    <source>
        <dbReference type="Proteomes" id="UP001219525"/>
    </source>
</evidence>
<dbReference type="AlphaFoldDB" id="A0AAD6XY52"/>
<feature type="region of interest" description="Disordered" evidence="1">
    <location>
        <begin position="1"/>
        <end position="45"/>
    </location>
</feature>
<comment type="caution">
    <text evidence="2">The sequence shown here is derived from an EMBL/GenBank/DDBJ whole genome shotgun (WGS) entry which is preliminary data.</text>
</comment>
<feature type="compositionally biased region" description="Basic and acidic residues" evidence="1">
    <location>
        <begin position="10"/>
        <end position="39"/>
    </location>
</feature>
<reference evidence="2" key="1">
    <citation type="submission" date="2023-03" db="EMBL/GenBank/DDBJ databases">
        <title>Massive genome expansion in bonnet fungi (Mycena s.s.) driven by repeated elements and novel gene families across ecological guilds.</title>
        <authorList>
            <consortium name="Lawrence Berkeley National Laboratory"/>
            <person name="Harder C.B."/>
            <person name="Miyauchi S."/>
            <person name="Viragh M."/>
            <person name="Kuo A."/>
            <person name="Thoen E."/>
            <person name="Andreopoulos B."/>
            <person name="Lu D."/>
            <person name="Skrede I."/>
            <person name="Drula E."/>
            <person name="Henrissat B."/>
            <person name="Morin E."/>
            <person name="Kohler A."/>
            <person name="Barry K."/>
            <person name="LaButti K."/>
            <person name="Morin E."/>
            <person name="Salamov A."/>
            <person name="Lipzen A."/>
            <person name="Mereny Z."/>
            <person name="Hegedus B."/>
            <person name="Baldrian P."/>
            <person name="Stursova M."/>
            <person name="Weitz H."/>
            <person name="Taylor A."/>
            <person name="Grigoriev I.V."/>
            <person name="Nagy L.G."/>
            <person name="Martin F."/>
            <person name="Kauserud H."/>
        </authorList>
    </citation>
    <scope>NUCLEOTIDE SEQUENCE</scope>
    <source>
        <strain evidence="2">9144</strain>
    </source>
</reference>
<name>A0AAD6XY52_9AGAR</name>
<evidence type="ECO:0000256" key="1">
    <source>
        <dbReference type="SAM" id="MobiDB-lite"/>
    </source>
</evidence>
<protein>
    <submittedName>
        <fullName evidence="2">Uncharacterized protein</fullName>
    </submittedName>
</protein>
<evidence type="ECO:0000313" key="2">
    <source>
        <dbReference type="EMBL" id="KAJ7192245.1"/>
    </source>
</evidence>
<dbReference type="EMBL" id="JARJCW010000027">
    <property type="protein sequence ID" value="KAJ7210746.1"/>
    <property type="molecule type" value="Genomic_DNA"/>
</dbReference>
<organism evidence="2 5">
    <name type="scientific">Mycena pura</name>
    <dbReference type="NCBI Taxonomy" id="153505"/>
    <lineage>
        <taxon>Eukaryota</taxon>
        <taxon>Fungi</taxon>
        <taxon>Dikarya</taxon>
        <taxon>Basidiomycota</taxon>
        <taxon>Agaricomycotina</taxon>
        <taxon>Agaricomycetes</taxon>
        <taxon>Agaricomycetidae</taxon>
        <taxon>Agaricales</taxon>
        <taxon>Marasmiineae</taxon>
        <taxon>Mycenaceae</taxon>
        <taxon>Mycena</taxon>
    </lineage>
</organism>
<proteinExistence type="predicted"/>
<gene>
    <name evidence="4" type="ORF">GGX14DRAFT_394379</name>
    <name evidence="3" type="ORF">GGX14DRAFT_405708</name>
    <name evidence="2" type="ORF">GGX14DRAFT_406499</name>
</gene>
<evidence type="ECO:0000313" key="3">
    <source>
        <dbReference type="EMBL" id="KAJ7193272.1"/>
    </source>
</evidence>